<dbReference type="InterPro" id="IPR003591">
    <property type="entry name" value="Leu-rich_rpt_typical-subtyp"/>
</dbReference>
<dbReference type="InterPro" id="IPR001611">
    <property type="entry name" value="Leu-rich_rpt"/>
</dbReference>
<evidence type="ECO:0000256" key="2">
    <source>
        <dbReference type="ARBA" id="ARBA00022737"/>
    </source>
</evidence>
<gene>
    <name evidence="4" type="ORF">TCMB3V08_LOCUS7740</name>
</gene>
<feature type="region of interest" description="Disordered" evidence="3">
    <location>
        <begin position="746"/>
        <end position="778"/>
    </location>
</feature>
<dbReference type="AlphaFoldDB" id="A0A7R9P9Z8"/>
<reference evidence="4" key="1">
    <citation type="submission" date="2020-11" db="EMBL/GenBank/DDBJ databases">
        <authorList>
            <person name="Tran Van P."/>
        </authorList>
    </citation>
    <scope>NUCLEOTIDE SEQUENCE</scope>
</reference>
<dbReference type="InterPro" id="IPR032675">
    <property type="entry name" value="LRR_dom_sf"/>
</dbReference>
<keyword evidence="1" id="KW-0433">Leucine-rich repeat</keyword>
<dbReference type="Gene3D" id="3.80.10.10">
    <property type="entry name" value="Ribonuclease Inhibitor"/>
    <property type="match status" value="2"/>
</dbReference>
<sequence>MKKDVTQYPPTGLSGGHSSVPLPLVYLLVTGRGFIPLSLVCLVVTGRSPVPFTMVCLVVTGRSSVPFTMVCLVVTGRSPVPFTMVCLVVTGRSSVPLPLVCLVVTGRSSVPLTMVCLVVTGRRRCVSLPLVCLVVTGGSPVPSNLSVLWSQDGAHYPSHCYVWWSQDVAQYPSHWSVWWSQDVTQYPPTGLSGGQQDETQYHSHWYVWWSQDVALYPSPGYFAGILPPISGNFGIILGKCVAKRPRWEDSCKNRGIGVKVTEVNGGSMAELRSLKLYHNHTAKSLINLHRGSEPALAWRESGKPFRKNHPQYPTEIRTSISSSSAIELNTTSALANYATEAVHPTEIRTSISPSSAVELNTTSALANYATEADYLQHEVERKTRNTVRCKSVDVPKNVLPPLVHVEVPEQGSLQMMRIRTSLLLFLGFVEMKYAGDSGSCPEPCICPRPSLADCAEAGLTELPWDWGPRAVPLHAPHNRNSTQDPLSHNESTEPHLRGPCSLETLDFSHNRLEIIRDSTFQDSCKLRVLLLGNNELKTIRVSAFANLGDLTTLILENNELKSIPVGLFNSLVQLTLLSLSGNMFRHMDKKLFQNLTNLEHLSLAGNRLESLVLSNNQVGYIDSGTLAPLENLEWLYLDSNHLQYLDDAVFERQRKLLRLDLQNNPLHHLSAEAFRPLENLEYLDISNTTLQDRKVFHDPVKEEWKCGFPSKVNHQDRNSSSPPQRGQMLLLKLRVELEEVNPHLRGGRVENQLGKTTPSSPDRDWNLDLPVLSSRDKQ</sequence>
<feature type="region of interest" description="Disordered" evidence="3">
    <location>
        <begin position="473"/>
        <end position="495"/>
    </location>
</feature>
<evidence type="ECO:0000256" key="1">
    <source>
        <dbReference type="ARBA" id="ARBA00022614"/>
    </source>
</evidence>
<organism evidence="4">
    <name type="scientific">Timema californicum</name>
    <name type="common">California timema</name>
    <name type="synonym">Walking stick</name>
    <dbReference type="NCBI Taxonomy" id="61474"/>
    <lineage>
        <taxon>Eukaryota</taxon>
        <taxon>Metazoa</taxon>
        <taxon>Ecdysozoa</taxon>
        <taxon>Arthropoda</taxon>
        <taxon>Hexapoda</taxon>
        <taxon>Insecta</taxon>
        <taxon>Pterygota</taxon>
        <taxon>Neoptera</taxon>
        <taxon>Polyneoptera</taxon>
        <taxon>Phasmatodea</taxon>
        <taxon>Timematodea</taxon>
        <taxon>Timematoidea</taxon>
        <taxon>Timematidae</taxon>
        <taxon>Timema</taxon>
    </lineage>
</organism>
<evidence type="ECO:0000313" key="4">
    <source>
        <dbReference type="EMBL" id="CAD7575142.1"/>
    </source>
</evidence>
<keyword evidence="2" id="KW-0677">Repeat</keyword>
<protein>
    <submittedName>
        <fullName evidence="4">(California timema) hypothetical protein</fullName>
    </submittedName>
</protein>
<dbReference type="SUPFAM" id="SSF52058">
    <property type="entry name" value="L domain-like"/>
    <property type="match status" value="1"/>
</dbReference>
<name>A0A7R9P9Z8_TIMCA</name>
<dbReference type="SMART" id="SM00369">
    <property type="entry name" value="LRR_TYP"/>
    <property type="match status" value="7"/>
</dbReference>
<dbReference type="EMBL" id="OE182957">
    <property type="protein sequence ID" value="CAD7575142.1"/>
    <property type="molecule type" value="Genomic_DNA"/>
</dbReference>
<evidence type="ECO:0000256" key="3">
    <source>
        <dbReference type="SAM" id="MobiDB-lite"/>
    </source>
</evidence>
<dbReference type="Pfam" id="PF13855">
    <property type="entry name" value="LRR_8"/>
    <property type="match status" value="2"/>
</dbReference>
<proteinExistence type="predicted"/>
<accession>A0A7R9P9Z8</accession>
<dbReference type="PANTHER" id="PTHR24366">
    <property type="entry name" value="IG(IMMUNOGLOBULIN) AND LRR(LEUCINE RICH REPEAT) DOMAINS"/>
    <property type="match status" value="1"/>
</dbReference>
<feature type="compositionally biased region" description="Polar residues" evidence="3">
    <location>
        <begin position="478"/>
        <end position="489"/>
    </location>
</feature>
<dbReference type="PROSITE" id="PS51450">
    <property type="entry name" value="LRR"/>
    <property type="match status" value="2"/>
</dbReference>